<gene>
    <name evidence="1" type="ORF">UV73_C0005G0023</name>
</gene>
<evidence type="ECO:0000313" key="2">
    <source>
        <dbReference type="Proteomes" id="UP000034894"/>
    </source>
</evidence>
<evidence type="ECO:0000313" key="1">
    <source>
        <dbReference type="EMBL" id="KKS97746.1"/>
    </source>
</evidence>
<comment type="caution">
    <text evidence="1">The sequence shown here is derived from an EMBL/GenBank/DDBJ whole genome shotgun (WGS) entry which is preliminary data.</text>
</comment>
<dbReference type="EMBL" id="LCFP01000005">
    <property type="protein sequence ID" value="KKS97746.1"/>
    <property type="molecule type" value="Genomic_DNA"/>
</dbReference>
<proteinExistence type="predicted"/>
<name>A0A0G1FRU5_9BACT</name>
<dbReference type="STRING" id="1618443.UV73_C0005G0023"/>
<dbReference type="AlphaFoldDB" id="A0A0G1FRU5"/>
<protein>
    <submittedName>
        <fullName evidence="1">Uncharacterized protein</fullName>
    </submittedName>
</protein>
<reference evidence="1 2" key="1">
    <citation type="journal article" date="2015" name="Nature">
        <title>rRNA introns, odd ribosomes, and small enigmatic genomes across a large radiation of phyla.</title>
        <authorList>
            <person name="Brown C.T."/>
            <person name="Hug L.A."/>
            <person name="Thomas B.C."/>
            <person name="Sharon I."/>
            <person name="Castelle C.J."/>
            <person name="Singh A."/>
            <person name="Wilkins M.J."/>
            <person name="Williams K.H."/>
            <person name="Banfield J.F."/>
        </authorList>
    </citation>
    <scope>NUCLEOTIDE SEQUENCE [LARGE SCALE GENOMIC DNA]</scope>
</reference>
<dbReference type="Proteomes" id="UP000034894">
    <property type="component" value="Unassembled WGS sequence"/>
</dbReference>
<sequence>MPNPEQSRIASYGRNLTEISQFIRQAGQSAREKAAAIKNYLSESFPKIQFGSLIVLYLLGGNYEGEAIKKAEAIPYQPQTMDLSETDLTSFDFAIAAIAKEATGNTTLNLLGIKDGKIEFRKNLLTNSSESGRPDVLNKLAVNPETGKMAVIGQDDLGQTDLWAVSISGLVERLTNDTRIEKFITRSRIHPGSFYVIYSNSDEIGIINSLGENTGSLSVTGESVDDYLSNFVYSDSLQSIFWRDTTLMNEEYLGMGTEPKFGCRFDCIFFVNDSLIWVIPEYTPNPEGDPDKNKSYPVAPGEQITPFNGVNQEEAQGVINRNGILFLRNRDGTENQLTDDFETFTDIGLIENPLETHTVFLPLLNQNPKGADHP</sequence>
<organism evidence="1 2">
    <name type="scientific">Candidatus Gottesmanbacteria bacterium GW2011_GWA2_43_14</name>
    <dbReference type="NCBI Taxonomy" id="1618443"/>
    <lineage>
        <taxon>Bacteria</taxon>
        <taxon>Candidatus Gottesmaniibacteriota</taxon>
    </lineage>
</organism>
<accession>A0A0G1FRU5</accession>